<dbReference type="Pfam" id="PF00005">
    <property type="entry name" value="ABC_tran"/>
    <property type="match status" value="1"/>
</dbReference>
<dbReference type="PROSITE" id="PS00211">
    <property type="entry name" value="ABC_TRANSPORTER_1"/>
    <property type="match status" value="1"/>
</dbReference>
<dbReference type="PROSITE" id="PS50893">
    <property type="entry name" value="ABC_TRANSPORTER_2"/>
    <property type="match status" value="1"/>
</dbReference>
<keyword evidence="4 6" id="KW-0067">ATP-binding</keyword>
<comment type="similarity">
    <text evidence="1">Belongs to the ABC transporter superfamily.</text>
</comment>
<evidence type="ECO:0000313" key="6">
    <source>
        <dbReference type="EMBL" id="SJZ60352.1"/>
    </source>
</evidence>
<evidence type="ECO:0000259" key="5">
    <source>
        <dbReference type="PROSITE" id="PS50893"/>
    </source>
</evidence>
<reference evidence="6 7" key="1">
    <citation type="submission" date="2017-02" db="EMBL/GenBank/DDBJ databases">
        <authorList>
            <person name="Peterson S.W."/>
        </authorList>
    </citation>
    <scope>NUCLEOTIDE SEQUENCE [LARGE SCALE GENOMIC DNA]</scope>
    <source>
        <strain evidence="6 7">ATCC 17233</strain>
    </source>
</reference>
<sequence length="317" mass="36067">MNTIEMKNVDKSYGKNKVLDNVTFSIEKGHIVGLIGPNGAGKSTIMKIISGLIHRSGGELKLFESNRDIHKNRNRISFMIENPIIDLSLTAYENMQYMRMLRGVSDEARINELLTYVKLNDVNKNAKYFSLGMKQRLGIAMALLPDPDVLVLDEPINGLDPEGIYEIRYILKDLCENQGKTIIISSHILSELSELCTDYIIINKGKIVESISTEELLSHSRSYISVKTDNINKTAATLEKNMQLSDYKMYNDNELRIYEKLDNIAEISKTITDSGFIILQFVIQNESLEEYYLSKVDSSVDTKNNSKRFKLFRKKGA</sequence>
<dbReference type="OrthoDB" id="9809205at2"/>
<evidence type="ECO:0000313" key="7">
    <source>
        <dbReference type="Proteomes" id="UP000189857"/>
    </source>
</evidence>
<dbReference type="SMART" id="SM00382">
    <property type="entry name" value="AAA"/>
    <property type="match status" value="1"/>
</dbReference>
<accession>A0A1T4M0B5</accession>
<dbReference type="GO" id="GO:0016887">
    <property type="term" value="F:ATP hydrolysis activity"/>
    <property type="evidence" value="ECO:0007669"/>
    <property type="project" value="InterPro"/>
</dbReference>
<dbReference type="AlphaFoldDB" id="A0A1T4M0B5"/>
<gene>
    <name evidence="6" type="ORF">SAMN02745110_01031</name>
</gene>
<dbReference type="InterPro" id="IPR003439">
    <property type="entry name" value="ABC_transporter-like_ATP-bd"/>
</dbReference>
<dbReference type="InterPro" id="IPR017871">
    <property type="entry name" value="ABC_transporter-like_CS"/>
</dbReference>
<organism evidence="6 7">
    <name type="scientific">Eubacterium ruminantium</name>
    <dbReference type="NCBI Taxonomy" id="42322"/>
    <lineage>
        <taxon>Bacteria</taxon>
        <taxon>Bacillati</taxon>
        <taxon>Bacillota</taxon>
        <taxon>Clostridia</taxon>
        <taxon>Eubacteriales</taxon>
        <taxon>Eubacteriaceae</taxon>
        <taxon>Eubacterium</taxon>
    </lineage>
</organism>
<name>A0A1T4M0B5_9FIRM</name>
<dbReference type="PANTHER" id="PTHR43335:SF8">
    <property type="entry name" value="ABC TRANSPORTER, ATP-BINDING PROTEIN"/>
    <property type="match status" value="1"/>
</dbReference>
<dbReference type="Proteomes" id="UP000189857">
    <property type="component" value="Unassembled WGS sequence"/>
</dbReference>
<evidence type="ECO:0000256" key="4">
    <source>
        <dbReference type="ARBA" id="ARBA00022840"/>
    </source>
</evidence>
<dbReference type="EMBL" id="FUXA01000006">
    <property type="protein sequence ID" value="SJZ60352.1"/>
    <property type="molecule type" value="Genomic_DNA"/>
</dbReference>
<protein>
    <submittedName>
        <fullName evidence="6">ABC-2 type transport system ATP-binding protein</fullName>
    </submittedName>
</protein>
<dbReference type="InterPro" id="IPR027417">
    <property type="entry name" value="P-loop_NTPase"/>
</dbReference>
<dbReference type="InterPro" id="IPR003593">
    <property type="entry name" value="AAA+_ATPase"/>
</dbReference>
<evidence type="ECO:0000256" key="1">
    <source>
        <dbReference type="ARBA" id="ARBA00005417"/>
    </source>
</evidence>
<keyword evidence="7" id="KW-1185">Reference proteome</keyword>
<evidence type="ECO:0000256" key="3">
    <source>
        <dbReference type="ARBA" id="ARBA00022741"/>
    </source>
</evidence>
<evidence type="ECO:0000256" key="2">
    <source>
        <dbReference type="ARBA" id="ARBA00022448"/>
    </source>
</evidence>
<keyword evidence="2" id="KW-0813">Transport</keyword>
<keyword evidence="3" id="KW-0547">Nucleotide-binding</keyword>
<dbReference type="RefSeq" id="WP_078786870.1">
    <property type="nucleotide sequence ID" value="NZ_FMTO01000004.1"/>
</dbReference>
<dbReference type="Gene3D" id="3.40.50.300">
    <property type="entry name" value="P-loop containing nucleotide triphosphate hydrolases"/>
    <property type="match status" value="1"/>
</dbReference>
<proteinExistence type="inferred from homology"/>
<feature type="domain" description="ABC transporter" evidence="5">
    <location>
        <begin position="4"/>
        <end position="229"/>
    </location>
</feature>
<dbReference type="GO" id="GO:0005524">
    <property type="term" value="F:ATP binding"/>
    <property type="evidence" value="ECO:0007669"/>
    <property type="project" value="UniProtKB-KW"/>
</dbReference>
<dbReference type="SUPFAM" id="SSF52540">
    <property type="entry name" value="P-loop containing nucleoside triphosphate hydrolases"/>
    <property type="match status" value="1"/>
</dbReference>
<dbReference type="PANTHER" id="PTHR43335">
    <property type="entry name" value="ABC TRANSPORTER, ATP-BINDING PROTEIN"/>
    <property type="match status" value="1"/>
</dbReference>